<keyword evidence="2" id="KW-0812">Transmembrane</keyword>
<proteinExistence type="predicted"/>
<feature type="transmembrane region" description="Helical" evidence="2">
    <location>
        <begin position="93"/>
        <end position="114"/>
    </location>
</feature>
<keyword evidence="2" id="KW-1133">Transmembrane helix</keyword>
<evidence type="ECO:0000256" key="2">
    <source>
        <dbReference type="SAM" id="Phobius"/>
    </source>
</evidence>
<name>A0A7S0PVP1_9STRA</name>
<feature type="region of interest" description="Disordered" evidence="1">
    <location>
        <begin position="125"/>
        <end position="164"/>
    </location>
</feature>
<keyword evidence="3" id="KW-0732">Signal</keyword>
<feature type="transmembrane region" description="Helical" evidence="2">
    <location>
        <begin position="59"/>
        <end position="81"/>
    </location>
</feature>
<reference evidence="4" key="1">
    <citation type="submission" date="2021-01" db="EMBL/GenBank/DDBJ databases">
        <authorList>
            <person name="Corre E."/>
            <person name="Pelletier E."/>
            <person name="Niang G."/>
            <person name="Scheremetjew M."/>
            <person name="Finn R."/>
            <person name="Kale V."/>
            <person name="Holt S."/>
            <person name="Cochrane G."/>
            <person name="Meng A."/>
            <person name="Brown T."/>
            <person name="Cohen L."/>
        </authorList>
    </citation>
    <scope>NUCLEOTIDE SEQUENCE</scope>
</reference>
<keyword evidence="2" id="KW-0472">Membrane</keyword>
<dbReference type="EMBL" id="HBEX01001200">
    <property type="protein sequence ID" value="CAD8595977.1"/>
    <property type="molecule type" value="Transcribed_RNA"/>
</dbReference>
<feature type="signal peptide" evidence="3">
    <location>
        <begin position="1"/>
        <end position="19"/>
    </location>
</feature>
<dbReference type="AlphaFoldDB" id="A0A7S0PVP1"/>
<gene>
    <name evidence="4" type="ORF">AGLA0713_LOCUS805</name>
</gene>
<evidence type="ECO:0000313" key="4">
    <source>
        <dbReference type="EMBL" id="CAD8595977.1"/>
    </source>
</evidence>
<evidence type="ECO:0000256" key="3">
    <source>
        <dbReference type="SAM" id="SignalP"/>
    </source>
</evidence>
<feature type="compositionally biased region" description="Basic residues" evidence="1">
    <location>
        <begin position="139"/>
        <end position="153"/>
    </location>
</feature>
<protein>
    <submittedName>
        <fullName evidence="4">Uncharacterized protein</fullName>
    </submittedName>
</protein>
<organism evidence="4">
    <name type="scientific">Asterionellopsis glacialis</name>
    <dbReference type="NCBI Taxonomy" id="33640"/>
    <lineage>
        <taxon>Eukaryota</taxon>
        <taxon>Sar</taxon>
        <taxon>Stramenopiles</taxon>
        <taxon>Ochrophyta</taxon>
        <taxon>Bacillariophyta</taxon>
        <taxon>Fragilariophyceae</taxon>
        <taxon>Fragilariophycidae</taxon>
        <taxon>Fragilariales</taxon>
        <taxon>Fragilariaceae</taxon>
        <taxon>Asterionellopsis</taxon>
    </lineage>
</organism>
<evidence type="ECO:0000256" key="1">
    <source>
        <dbReference type="SAM" id="MobiDB-lite"/>
    </source>
</evidence>
<sequence>MPLLAILNIVAICLFAYNAENFFQRALLLLNISFTEMGIRMTVDSHLPNVGYQITMQRVLNQCFFLNMFLILESSILYVAIDRWGMTMAYADIIDVATICCSLLSTLIIVASYYRDKVYHTASSSFTTGNGGGSTSTKHNQHKKNKTRNHHHRSNDTHTNNNNNTAATVVTNKKQQQMNTSLRLNNNGGVGVGSGGDNNPLIPSPYYGRVGGASTMHSIAVV</sequence>
<accession>A0A7S0PVP1</accession>
<feature type="chain" id="PRO_5031261618" evidence="3">
    <location>
        <begin position="20"/>
        <end position="222"/>
    </location>
</feature>